<evidence type="ECO:0000256" key="12">
    <source>
        <dbReference type="ARBA" id="ARBA00023012"/>
    </source>
</evidence>
<dbReference type="Proteomes" id="UP001197875">
    <property type="component" value="Unassembled WGS sequence"/>
</dbReference>
<reference evidence="17 18" key="1">
    <citation type="submission" date="2021-10" db="EMBL/GenBank/DDBJ databases">
        <title>Anaerobic single-cell dispensing facilitates the cultivation of human gut bacteria.</title>
        <authorList>
            <person name="Afrizal A."/>
        </authorList>
    </citation>
    <scope>NUCLEOTIDE SEQUENCE [LARGE SCALE GENOMIC DNA]</scope>
    <source>
        <strain evidence="17 18">CLA-AA-H277</strain>
    </source>
</reference>
<keyword evidence="18" id="KW-1185">Reference proteome</keyword>
<dbReference type="CDD" id="cd06225">
    <property type="entry name" value="HAMP"/>
    <property type="match status" value="1"/>
</dbReference>
<dbReference type="Gene3D" id="3.30.565.10">
    <property type="entry name" value="Histidine kinase-like ATPase, C-terminal domain"/>
    <property type="match status" value="1"/>
</dbReference>
<keyword evidence="7 14" id="KW-0812">Transmembrane</keyword>
<dbReference type="InterPro" id="IPR003660">
    <property type="entry name" value="HAMP_dom"/>
</dbReference>
<dbReference type="InterPro" id="IPR004358">
    <property type="entry name" value="Sig_transdc_His_kin-like_C"/>
</dbReference>
<dbReference type="AlphaFoldDB" id="A0AAE3DTA1"/>
<dbReference type="SUPFAM" id="SSF47384">
    <property type="entry name" value="Homodimeric domain of signal transducing histidine kinase"/>
    <property type="match status" value="1"/>
</dbReference>
<dbReference type="Pfam" id="PF00512">
    <property type="entry name" value="HisKA"/>
    <property type="match status" value="1"/>
</dbReference>
<dbReference type="GO" id="GO:0000155">
    <property type="term" value="F:phosphorelay sensor kinase activity"/>
    <property type="evidence" value="ECO:0007669"/>
    <property type="project" value="InterPro"/>
</dbReference>
<name>A0AAE3DTA1_9FIRM</name>
<keyword evidence="10" id="KW-0067">ATP-binding</keyword>
<evidence type="ECO:0000256" key="11">
    <source>
        <dbReference type="ARBA" id="ARBA00022989"/>
    </source>
</evidence>
<dbReference type="InterPro" id="IPR036890">
    <property type="entry name" value="HATPase_C_sf"/>
</dbReference>
<proteinExistence type="predicted"/>
<comment type="caution">
    <text evidence="17">The sequence shown here is derived from an EMBL/GenBank/DDBJ whole genome shotgun (WGS) entry which is preliminary data.</text>
</comment>
<keyword evidence="4" id="KW-1003">Cell membrane</keyword>
<dbReference type="InterPro" id="IPR003661">
    <property type="entry name" value="HisK_dim/P_dom"/>
</dbReference>
<comment type="subcellular location">
    <subcellularLocation>
        <location evidence="2">Cell membrane</location>
        <topology evidence="2">Multi-pass membrane protein</topology>
    </subcellularLocation>
</comment>
<keyword evidence="8" id="KW-0547">Nucleotide-binding</keyword>
<evidence type="ECO:0000259" key="15">
    <source>
        <dbReference type="PROSITE" id="PS50109"/>
    </source>
</evidence>
<evidence type="ECO:0000256" key="9">
    <source>
        <dbReference type="ARBA" id="ARBA00022777"/>
    </source>
</evidence>
<evidence type="ECO:0000259" key="16">
    <source>
        <dbReference type="PROSITE" id="PS50885"/>
    </source>
</evidence>
<dbReference type="PROSITE" id="PS50885">
    <property type="entry name" value="HAMP"/>
    <property type="match status" value="1"/>
</dbReference>
<evidence type="ECO:0000256" key="2">
    <source>
        <dbReference type="ARBA" id="ARBA00004651"/>
    </source>
</evidence>
<keyword evidence="5" id="KW-0597">Phosphoprotein</keyword>
<dbReference type="PANTHER" id="PTHR45528:SF1">
    <property type="entry name" value="SENSOR HISTIDINE KINASE CPXA"/>
    <property type="match status" value="1"/>
</dbReference>
<dbReference type="SUPFAM" id="SSF55874">
    <property type="entry name" value="ATPase domain of HSP90 chaperone/DNA topoisomerase II/histidine kinase"/>
    <property type="match status" value="1"/>
</dbReference>
<comment type="catalytic activity">
    <reaction evidence="1">
        <text>ATP + protein L-histidine = ADP + protein N-phospho-L-histidine.</text>
        <dbReference type="EC" id="2.7.13.3"/>
    </reaction>
</comment>
<evidence type="ECO:0000256" key="14">
    <source>
        <dbReference type="SAM" id="Phobius"/>
    </source>
</evidence>
<dbReference type="Pfam" id="PF00672">
    <property type="entry name" value="HAMP"/>
    <property type="match status" value="1"/>
</dbReference>
<dbReference type="PRINTS" id="PR00344">
    <property type="entry name" value="BCTRLSENSOR"/>
</dbReference>
<keyword evidence="13 14" id="KW-0472">Membrane</keyword>
<dbReference type="RefSeq" id="WP_227615215.1">
    <property type="nucleotide sequence ID" value="NZ_JAJEPR010000013.1"/>
</dbReference>
<dbReference type="SMART" id="SM00387">
    <property type="entry name" value="HATPase_c"/>
    <property type="match status" value="1"/>
</dbReference>
<keyword evidence="9 17" id="KW-0418">Kinase</keyword>
<dbReference type="InterPro" id="IPR050398">
    <property type="entry name" value="HssS/ArlS-like"/>
</dbReference>
<dbReference type="Gene3D" id="6.10.340.10">
    <property type="match status" value="1"/>
</dbReference>
<dbReference type="InterPro" id="IPR005467">
    <property type="entry name" value="His_kinase_dom"/>
</dbReference>
<dbReference type="GO" id="GO:0005524">
    <property type="term" value="F:ATP binding"/>
    <property type="evidence" value="ECO:0007669"/>
    <property type="project" value="UniProtKB-KW"/>
</dbReference>
<feature type="domain" description="Histidine kinase" evidence="15">
    <location>
        <begin position="249"/>
        <end position="459"/>
    </location>
</feature>
<protein>
    <recommendedName>
        <fullName evidence="3">histidine kinase</fullName>
        <ecNumber evidence="3">2.7.13.3</ecNumber>
    </recommendedName>
</protein>
<accession>A0AAE3DTA1</accession>
<evidence type="ECO:0000256" key="6">
    <source>
        <dbReference type="ARBA" id="ARBA00022679"/>
    </source>
</evidence>
<evidence type="ECO:0000256" key="8">
    <source>
        <dbReference type="ARBA" id="ARBA00022741"/>
    </source>
</evidence>
<evidence type="ECO:0000256" key="10">
    <source>
        <dbReference type="ARBA" id="ARBA00022840"/>
    </source>
</evidence>
<dbReference type="Pfam" id="PF02518">
    <property type="entry name" value="HATPase_c"/>
    <property type="match status" value="1"/>
</dbReference>
<evidence type="ECO:0000256" key="13">
    <source>
        <dbReference type="ARBA" id="ARBA00023136"/>
    </source>
</evidence>
<organism evidence="17 18">
    <name type="scientific">Fusicatenibacter faecihominis</name>
    <dbReference type="NCBI Taxonomy" id="2881276"/>
    <lineage>
        <taxon>Bacteria</taxon>
        <taxon>Bacillati</taxon>
        <taxon>Bacillota</taxon>
        <taxon>Clostridia</taxon>
        <taxon>Lachnospirales</taxon>
        <taxon>Lachnospiraceae</taxon>
        <taxon>Fusicatenibacter</taxon>
    </lineage>
</organism>
<keyword evidence="6" id="KW-0808">Transferase</keyword>
<keyword evidence="11 14" id="KW-1133">Transmembrane helix</keyword>
<dbReference type="Gene3D" id="1.10.287.130">
    <property type="match status" value="1"/>
</dbReference>
<dbReference type="SMART" id="SM00388">
    <property type="entry name" value="HisKA"/>
    <property type="match status" value="1"/>
</dbReference>
<gene>
    <name evidence="17" type="ORF">LKD71_09435</name>
</gene>
<evidence type="ECO:0000313" key="18">
    <source>
        <dbReference type="Proteomes" id="UP001197875"/>
    </source>
</evidence>
<evidence type="ECO:0000256" key="4">
    <source>
        <dbReference type="ARBA" id="ARBA00022475"/>
    </source>
</evidence>
<dbReference type="InterPro" id="IPR003594">
    <property type="entry name" value="HATPase_dom"/>
</dbReference>
<sequence>MKLFKKLFLQIFLAFLVLSQAVFFYLLYESRRQAVESIQHYEKLSFQGKTGELDQKLRGMYETEEQEIQDRIVASAFRQYVGSQGILYRGTKELFNISAYEYEVEDVFKRTDDRENGLLLKNGERRLLLFWDTLTFGKNYRVLYYKDITEIYQRFDKLFLEGLLFTVGALLFIGVFLFHGIYRTIRPLVELKKTAALLADGNYGIRLPVRGKDEIAELTESFNQMAEKIEEHVEKLSTVNETQRQLLGSLAHELKTPMTAIIGYADTLLTLRLSERRREQALQYIGDECRRLSRLSVKMLELTGLYEMGESTIEKKEVEVLPFLEKVKELTFWRLQEKKLSLEISCTPEDLTKTMDQDLMMSLVMNLVDNAVKASKEGGKIWIRADERELSVRDEGKGIPLEDLARVTEAFYMVDKARARSAGSVGLGLAICEEIAMLHGARLSLESEEGKGTCVHLFY</sequence>
<dbReference type="InterPro" id="IPR036097">
    <property type="entry name" value="HisK_dim/P_sf"/>
</dbReference>
<dbReference type="SMART" id="SM00304">
    <property type="entry name" value="HAMP"/>
    <property type="match status" value="1"/>
</dbReference>
<feature type="domain" description="HAMP" evidence="16">
    <location>
        <begin position="182"/>
        <end position="234"/>
    </location>
</feature>
<dbReference type="PANTHER" id="PTHR45528">
    <property type="entry name" value="SENSOR HISTIDINE KINASE CPXA"/>
    <property type="match status" value="1"/>
</dbReference>
<evidence type="ECO:0000313" key="17">
    <source>
        <dbReference type="EMBL" id="MCC2190023.1"/>
    </source>
</evidence>
<keyword evidence="12" id="KW-0902">Two-component regulatory system</keyword>
<evidence type="ECO:0000256" key="7">
    <source>
        <dbReference type="ARBA" id="ARBA00022692"/>
    </source>
</evidence>
<dbReference type="CDD" id="cd00082">
    <property type="entry name" value="HisKA"/>
    <property type="match status" value="1"/>
</dbReference>
<evidence type="ECO:0000256" key="5">
    <source>
        <dbReference type="ARBA" id="ARBA00022553"/>
    </source>
</evidence>
<evidence type="ECO:0000256" key="3">
    <source>
        <dbReference type="ARBA" id="ARBA00012438"/>
    </source>
</evidence>
<dbReference type="SUPFAM" id="SSF158472">
    <property type="entry name" value="HAMP domain-like"/>
    <property type="match status" value="1"/>
</dbReference>
<dbReference type="EMBL" id="JAJEPR010000013">
    <property type="protein sequence ID" value="MCC2190023.1"/>
    <property type="molecule type" value="Genomic_DNA"/>
</dbReference>
<dbReference type="PROSITE" id="PS50109">
    <property type="entry name" value="HIS_KIN"/>
    <property type="match status" value="1"/>
</dbReference>
<dbReference type="GO" id="GO:0005886">
    <property type="term" value="C:plasma membrane"/>
    <property type="evidence" value="ECO:0007669"/>
    <property type="project" value="UniProtKB-SubCell"/>
</dbReference>
<dbReference type="EC" id="2.7.13.3" evidence="3"/>
<feature type="transmembrane region" description="Helical" evidence="14">
    <location>
        <begin position="158"/>
        <end position="182"/>
    </location>
</feature>
<evidence type="ECO:0000256" key="1">
    <source>
        <dbReference type="ARBA" id="ARBA00000085"/>
    </source>
</evidence>